<evidence type="ECO:0000256" key="1">
    <source>
        <dbReference type="SAM" id="MobiDB-lite"/>
    </source>
</evidence>
<dbReference type="EMBL" id="KQ976558">
    <property type="protein sequence ID" value="KYM80717.1"/>
    <property type="molecule type" value="Genomic_DNA"/>
</dbReference>
<accession>A0A195B910</accession>
<proteinExistence type="predicted"/>
<dbReference type="Proteomes" id="UP000078540">
    <property type="component" value="Unassembled WGS sequence"/>
</dbReference>
<keyword evidence="3" id="KW-1185">Reference proteome</keyword>
<evidence type="ECO:0000313" key="2">
    <source>
        <dbReference type="EMBL" id="KYM80717.1"/>
    </source>
</evidence>
<sequence length="176" mass="20021">MNISVSLCTNITSRKHHSDDIHTDEHQITLSYFFRDIPPSAQDTDPSRKKRRFHRLTLTRYTWGTHRPWAARGTGGTFQCDIRRRCAGAWARTDIRRAIWDWESPRPRAADSRCRARSLDAPPASRPDAKTDARQRLLCWSSMKADLPLWETGVLEVVLSPPLPPGGPGVTEPRPA</sequence>
<organism evidence="2 3">
    <name type="scientific">Atta colombica</name>
    <dbReference type="NCBI Taxonomy" id="520822"/>
    <lineage>
        <taxon>Eukaryota</taxon>
        <taxon>Metazoa</taxon>
        <taxon>Ecdysozoa</taxon>
        <taxon>Arthropoda</taxon>
        <taxon>Hexapoda</taxon>
        <taxon>Insecta</taxon>
        <taxon>Pterygota</taxon>
        <taxon>Neoptera</taxon>
        <taxon>Endopterygota</taxon>
        <taxon>Hymenoptera</taxon>
        <taxon>Apocrita</taxon>
        <taxon>Aculeata</taxon>
        <taxon>Formicoidea</taxon>
        <taxon>Formicidae</taxon>
        <taxon>Myrmicinae</taxon>
        <taxon>Atta</taxon>
    </lineage>
</organism>
<name>A0A195B910_9HYME</name>
<gene>
    <name evidence="2" type="ORF">ALC53_08886</name>
</gene>
<dbReference type="AlphaFoldDB" id="A0A195B910"/>
<evidence type="ECO:0000313" key="3">
    <source>
        <dbReference type="Proteomes" id="UP000078540"/>
    </source>
</evidence>
<reference evidence="2 3" key="1">
    <citation type="submission" date="2015-09" db="EMBL/GenBank/DDBJ databases">
        <title>Atta colombica WGS genome.</title>
        <authorList>
            <person name="Nygaard S."/>
            <person name="Hu H."/>
            <person name="Boomsma J."/>
            <person name="Zhang G."/>
        </authorList>
    </citation>
    <scope>NUCLEOTIDE SEQUENCE [LARGE SCALE GENOMIC DNA]</scope>
    <source>
        <strain evidence="2">Treedump-2</strain>
        <tissue evidence="2">Whole body</tissue>
    </source>
</reference>
<feature type="region of interest" description="Disordered" evidence="1">
    <location>
        <begin position="111"/>
        <end position="132"/>
    </location>
</feature>
<protein>
    <submittedName>
        <fullName evidence="2">Uncharacterized protein</fullName>
    </submittedName>
</protein>